<organism evidence="2 4">
    <name type="scientific">Xanthomonas hortorum pv. vitians</name>
    <dbReference type="NCBI Taxonomy" id="83224"/>
    <lineage>
        <taxon>Bacteria</taxon>
        <taxon>Pseudomonadati</taxon>
        <taxon>Pseudomonadota</taxon>
        <taxon>Gammaproteobacteria</taxon>
        <taxon>Lysobacterales</taxon>
        <taxon>Lysobacteraceae</taxon>
        <taxon>Xanthomonas</taxon>
    </lineage>
</organism>
<reference evidence="2 4" key="1">
    <citation type="submission" date="2020-07" db="EMBL/GenBank/DDBJ databases">
        <authorList>
            <person name="Pothier F. J."/>
        </authorList>
    </citation>
    <scope>NUCLEOTIDE SEQUENCE [LARGE SCALE GENOMIC DNA]</scope>
    <source>
        <strain evidence="2 4">CFBP 498</strain>
        <plasmid evidence="2 4">CFBP498_p224</plasmid>
    </source>
</reference>
<gene>
    <name evidence="2" type="ORF">CFBP498_49420</name>
    <name evidence="3" type="ORF">R4K57_22450</name>
</gene>
<sequence>MTTCSTRHVLSRPDAEITIRQDAPSEVRDALTTIAYRYGFRPSALCEVLCGIRYRAPDEANWSEFPNIDEEVRGLLAECEWFEVYDFVEAIASRHPGASVSFADEVNRYFRVAGVGWQLVDGRLEMRGAEVFEEDTLGDLIRRNPDLFPKPVDQIVDKAWGYTSNFGRHLHDEKPPEFEEAELMVGISGVLCRYLARRTAGRR</sequence>
<evidence type="ECO:0000313" key="5">
    <source>
        <dbReference type="Proteomes" id="UP001187425"/>
    </source>
</evidence>
<feature type="domain" description="HEPN AbiJ-N-terminal" evidence="1">
    <location>
        <begin position="5"/>
        <end position="135"/>
    </location>
</feature>
<geneLocation type="plasmid" evidence="2 4">
    <name>CFBP498_p224</name>
</geneLocation>
<name>A0A6V7FJ53_9XANT</name>
<dbReference type="AlphaFoldDB" id="A0A6V7FJ53"/>
<dbReference type="Pfam" id="PF18863">
    <property type="entry name" value="AbiJ_NTD4"/>
    <property type="match status" value="1"/>
</dbReference>
<protein>
    <recommendedName>
        <fullName evidence="1">HEPN AbiJ-N-terminal domain-containing protein</fullName>
    </recommendedName>
</protein>
<keyword evidence="2" id="KW-0614">Plasmid</keyword>
<reference evidence="3 5" key="2">
    <citation type="submission" date="2023-10" db="EMBL/GenBank/DDBJ databases">
        <title>A new tool for lettuce pathogen research.</title>
        <authorList>
            <person name="Horton K.N."/>
            <person name="Cseke L.J."/>
            <person name="Badiwe M."/>
            <person name="Tesfaye D."/>
            <person name="Klein A."/>
            <person name="Su J."/>
            <person name="Potnis N."/>
            <person name="Gassmann W."/>
        </authorList>
    </citation>
    <scope>NUCLEOTIDE SEQUENCE [LARGE SCALE GENOMIC DNA]</scope>
    <source>
        <strain evidence="3 5">JSKH1901</strain>
    </source>
</reference>
<evidence type="ECO:0000259" key="1">
    <source>
        <dbReference type="Pfam" id="PF18863"/>
    </source>
</evidence>
<dbReference type="InterPro" id="IPR049503">
    <property type="entry name" value="AbiJ_NTD4"/>
</dbReference>
<proteinExistence type="predicted"/>
<dbReference type="EMBL" id="LR828258">
    <property type="protein sequence ID" value="CAD0363773.1"/>
    <property type="molecule type" value="Genomic_DNA"/>
</dbReference>
<evidence type="ECO:0000313" key="3">
    <source>
        <dbReference type="EMBL" id="MDV7251094.1"/>
    </source>
</evidence>
<keyword evidence="4" id="KW-1185">Reference proteome</keyword>
<dbReference type="EMBL" id="JAWMQI010000138">
    <property type="protein sequence ID" value="MDV7251094.1"/>
    <property type="molecule type" value="Genomic_DNA"/>
</dbReference>
<dbReference type="RefSeq" id="WP_180313993.1">
    <property type="nucleotide sequence ID" value="NZ_JAVTRY010000021.1"/>
</dbReference>
<evidence type="ECO:0000313" key="2">
    <source>
        <dbReference type="EMBL" id="CAD0363773.1"/>
    </source>
</evidence>
<dbReference type="EMBL" id="LR828258">
    <property type="protein sequence ID" value="CAD0363775.1"/>
    <property type="molecule type" value="Genomic_DNA"/>
</dbReference>
<dbReference type="Proteomes" id="UP000515406">
    <property type="component" value="Plasmid CFBP498_p224"/>
</dbReference>
<dbReference type="Proteomes" id="UP001187425">
    <property type="component" value="Unassembled WGS sequence"/>
</dbReference>
<accession>A0A6V7FJ53</accession>
<evidence type="ECO:0000313" key="4">
    <source>
        <dbReference type="Proteomes" id="UP000515406"/>
    </source>
</evidence>